<gene>
    <name evidence="2" type="ORF">SCMC78_49330</name>
</gene>
<name>A0AB33KKK4_9ACTN</name>
<evidence type="ECO:0000313" key="2">
    <source>
        <dbReference type="EMBL" id="BFP55126.1"/>
    </source>
</evidence>
<sequence length="286" mass="31458">MSNTYGEWLKAQREAAGLTQQQLADLALMTRSHISHIEAGRRMPSEEDARRLDLALGTGNVLTSFRPGAEDDGVLADYFGAARHLEQQATMIREFALSFLPGILQTEAYARAVLGMAFPPLSPTECDKAVVARLNRAKIFQSAKPPVVWAILDEASLRRPIGGPKVMAEQLDHIVELTEAKLIRTHVLPMSIGFHSLLESMLTLMWFDDQPPVAYSEGVRVGKLHDSPAVVEALQSRYALSLSDSLSRDDSLAVVKATAKGYREHGQADLPDQFLAHPLAQVLPQR</sequence>
<dbReference type="EMBL" id="AP035884">
    <property type="protein sequence ID" value="BFP55126.1"/>
    <property type="molecule type" value="Genomic_DNA"/>
</dbReference>
<dbReference type="Gene3D" id="1.10.260.40">
    <property type="entry name" value="lambda repressor-like DNA-binding domains"/>
    <property type="match status" value="1"/>
</dbReference>
<dbReference type="InterPro" id="IPR010982">
    <property type="entry name" value="Lambda_DNA-bd_dom_sf"/>
</dbReference>
<reference evidence="2" key="1">
    <citation type="submission" date="2024-07" db="EMBL/GenBank/DDBJ databases">
        <title>Complete genome sequences of cellulolytic bacteria, Kitasatospora sp. CMC57 and Streptomyces sp. CMC78, isolated from Japanese agricultural soil.</title>
        <authorList>
            <person name="Hashimoto T."/>
            <person name="Ito M."/>
            <person name="Iwamoto M."/>
            <person name="Fukahori D."/>
            <person name="Shoda T."/>
            <person name="Sakoda M."/>
            <person name="Morohoshi T."/>
            <person name="Mitsuboshi M."/>
            <person name="Nishizawa T."/>
        </authorList>
    </citation>
    <scope>NUCLEOTIDE SEQUENCE</scope>
    <source>
        <strain evidence="2">CMC78</strain>
    </source>
</reference>
<protein>
    <submittedName>
        <fullName evidence="2">Helix-turn-helix transcriptional regulator</fullName>
    </submittedName>
</protein>
<accession>A0AB33KKK4</accession>
<dbReference type="SUPFAM" id="SSF47413">
    <property type="entry name" value="lambda repressor-like DNA-binding domains"/>
    <property type="match status" value="1"/>
</dbReference>
<dbReference type="InterPro" id="IPR043917">
    <property type="entry name" value="DUF5753"/>
</dbReference>
<dbReference type="KEGG" id="stcm:SCMC78_49330"/>
<dbReference type="AlphaFoldDB" id="A0AB33KKK4"/>
<dbReference type="PROSITE" id="PS50943">
    <property type="entry name" value="HTH_CROC1"/>
    <property type="match status" value="1"/>
</dbReference>
<dbReference type="Pfam" id="PF13560">
    <property type="entry name" value="HTH_31"/>
    <property type="match status" value="1"/>
</dbReference>
<dbReference type="SMART" id="SM00530">
    <property type="entry name" value="HTH_XRE"/>
    <property type="match status" value="1"/>
</dbReference>
<dbReference type="GO" id="GO:0003677">
    <property type="term" value="F:DNA binding"/>
    <property type="evidence" value="ECO:0007669"/>
    <property type="project" value="InterPro"/>
</dbReference>
<proteinExistence type="predicted"/>
<feature type="domain" description="HTH cro/C1-type" evidence="1">
    <location>
        <begin position="9"/>
        <end position="62"/>
    </location>
</feature>
<dbReference type="RefSeq" id="WP_381631895.1">
    <property type="nucleotide sequence ID" value="NZ_AP035884.1"/>
</dbReference>
<evidence type="ECO:0000259" key="1">
    <source>
        <dbReference type="PROSITE" id="PS50943"/>
    </source>
</evidence>
<organism evidence="2">
    <name type="scientific">Streptomyces sp. CMC78</name>
    <dbReference type="NCBI Taxonomy" id="3231512"/>
    <lineage>
        <taxon>Bacteria</taxon>
        <taxon>Bacillati</taxon>
        <taxon>Actinomycetota</taxon>
        <taxon>Actinomycetes</taxon>
        <taxon>Kitasatosporales</taxon>
        <taxon>Streptomycetaceae</taxon>
        <taxon>Streptomyces</taxon>
    </lineage>
</organism>
<dbReference type="Pfam" id="PF19054">
    <property type="entry name" value="DUF5753"/>
    <property type="match status" value="1"/>
</dbReference>
<dbReference type="CDD" id="cd00093">
    <property type="entry name" value="HTH_XRE"/>
    <property type="match status" value="1"/>
</dbReference>
<dbReference type="InterPro" id="IPR001387">
    <property type="entry name" value="Cro/C1-type_HTH"/>
</dbReference>